<evidence type="ECO:0000313" key="2">
    <source>
        <dbReference type="EMBL" id="KAK3369520.1"/>
    </source>
</evidence>
<dbReference type="Pfam" id="PF14479">
    <property type="entry name" value="HeLo"/>
    <property type="match status" value="1"/>
</dbReference>
<dbReference type="Pfam" id="PF00179">
    <property type="entry name" value="UQ_con"/>
    <property type="match status" value="1"/>
</dbReference>
<dbReference type="AlphaFoldDB" id="A0AAE0K4L0"/>
<accession>A0AAE0K4L0</accession>
<keyword evidence="3" id="KW-1185">Reference proteome</keyword>
<dbReference type="InterPro" id="IPR000608">
    <property type="entry name" value="UBC"/>
</dbReference>
<keyword evidence="2" id="KW-0640">Prion</keyword>
<dbReference type="Gene3D" id="3.10.110.10">
    <property type="entry name" value="Ubiquitin Conjugating Enzyme"/>
    <property type="match status" value="1"/>
</dbReference>
<gene>
    <name evidence="2" type="ORF">B0T24DRAFT_532205</name>
</gene>
<dbReference type="InterPro" id="IPR016135">
    <property type="entry name" value="UBQ-conjugating_enzyme/RWD"/>
</dbReference>
<evidence type="ECO:0000313" key="3">
    <source>
        <dbReference type="Proteomes" id="UP001287356"/>
    </source>
</evidence>
<protein>
    <submittedName>
        <fullName evidence="2">Prion-inhibition and propagation-domain-containing protein</fullName>
    </submittedName>
</protein>
<feature type="non-terminal residue" evidence="2">
    <location>
        <position position="1"/>
    </location>
</feature>
<feature type="domain" description="UBC core" evidence="1">
    <location>
        <begin position="345"/>
        <end position="517"/>
    </location>
</feature>
<dbReference type="InterPro" id="IPR038305">
    <property type="entry name" value="HeLo_sf"/>
</dbReference>
<sequence>MADVAGLVVGVLGIAGLFSSCVENFDIVVKARGFGEDYDLLCTQLSLQRVRFILWGETLGIVPGSSTPYNDRLNDDNIRPAIESTLHHLRSLCQKADLVTGRYDLQDSVAAQALEDAQPASSVGLIIFRERFESFRARIRRNQKTKSTWTVTRWAVHDLPKFRAIITSIRELIDGLEGVTSALGVLEQQQALLVHEVESISDRQSLRLLQGLRSLSSKGSNVSAPTSTVSEIASIRLSILAHPGPSTEYVKSSVTKSSLSYHTAATSRPVENDIFDDGSMERDLPQNQRLMSEILSKSTTALPRLRFDSGSSGYGSSMASVKAADEGVWASQSTRLLVDAHNGVAVARRVFLELRTIRNAKVPFISAAPLDDNLDKLVASIEGPPDTPYAGGIFWILVTFPLTNITEAPDLRFLTKIYHPNIDCKGNICADYQLWWNDPSLQPYMKNCAADNDTKSAWFSERKSNRYSLGALLTALCALLASPNIQDPLVPEIAETYVRNFQDYHKTARLYTQLYARGERPQGD</sequence>
<dbReference type="Gene3D" id="1.20.120.1020">
    <property type="entry name" value="Prion-inhibition and propagation, HeLo domain"/>
    <property type="match status" value="1"/>
</dbReference>
<dbReference type="PANTHER" id="PTHR24068">
    <property type="entry name" value="UBIQUITIN-CONJUGATING ENZYME E2"/>
    <property type="match status" value="1"/>
</dbReference>
<comment type="caution">
    <text evidence="2">The sequence shown here is derived from an EMBL/GenBank/DDBJ whole genome shotgun (WGS) entry which is preliminary data.</text>
</comment>
<name>A0AAE0K4L0_9PEZI</name>
<dbReference type="PROSITE" id="PS50127">
    <property type="entry name" value="UBC_2"/>
    <property type="match status" value="1"/>
</dbReference>
<dbReference type="SUPFAM" id="SSF54495">
    <property type="entry name" value="UBC-like"/>
    <property type="match status" value="1"/>
</dbReference>
<reference evidence="2" key="1">
    <citation type="journal article" date="2023" name="Mol. Phylogenet. Evol.">
        <title>Genome-scale phylogeny and comparative genomics of the fungal order Sordariales.</title>
        <authorList>
            <person name="Hensen N."/>
            <person name="Bonometti L."/>
            <person name="Westerberg I."/>
            <person name="Brannstrom I.O."/>
            <person name="Guillou S."/>
            <person name="Cros-Aarteil S."/>
            <person name="Calhoun S."/>
            <person name="Haridas S."/>
            <person name="Kuo A."/>
            <person name="Mondo S."/>
            <person name="Pangilinan J."/>
            <person name="Riley R."/>
            <person name="LaButti K."/>
            <person name="Andreopoulos B."/>
            <person name="Lipzen A."/>
            <person name="Chen C."/>
            <person name="Yan M."/>
            <person name="Daum C."/>
            <person name="Ng V."/>
            <person name="Clum A."/>
            <person name="Steindorff A."/>
            <person name="Ohm R.A."/>
            <person name="Martin F."/>
            <person name="Silar P."/>
            <person name="Natvig D.O."/>
            <person name="Lalanne C."/>
            <person name="Gautier V."/>
            <person name="Ament-Velasquez S.L."/>
            <person name="Kruys A."/>
            <person name="Hutchinson M.I."/>
            <person name="Powell A.J."/>
            <person name="Barry K."/>
            <person name="Miller A.N."/>
            <person name="Grigoriev I.V."/>
            <person name="Debuchy R."/>
            <person name="Gladieux P."/>
            <person name="Hiltunen Thoren M."/>
            <person name="Johannesson H."/>
        </authorList>
    </citation>
    <scope>NUCLEOTIDE SEQUENCE</scope>
    <source>
        <strain evidence="2">CBS 958.72</strain>
    </source>
</reference>
<evidence type="ECO:0000259" key="1">
    <source>
        <dbReference type="PROSITE" id="PS50127"/>
    </source>
</evidence>
<organism evidence="2 3">
    <name type="scientific">Lasiosphaeria ovina</name>
    <dbReference type="NCBI Taxonomy" id="92902"/>
    <lineage>
        <taxon>Eukaryota</taxon>
        <taxon>Fungi</taxon>
        <taxon>Dikarya</taxon>
        <taxon>Ascomycota</taxon>
        <taxon>Pezizomycotina</taxon>
        <taxon>Sordariomycetes</taxon>
        <taxon>Sordariomycetidae</taxon>
        <taxon>Sordariales</taxon>
        <taxon>Lasiosphaeriaceae</taxon>
        <taxon>Lasiosphaeria</taxon>
    </lineage>
</organism>
<keyword evidence="2" id="KW-0034">Amyloid</keyword>
<dbReference type="EMBL" id="JAULSN010000006">
    <property type="protein sequence ID" value="KAK3369520.1"/>
    <property type="molecule type" value="Genomic_DNA"/>
</dbReference>
<reference evidence="2" key="2">
    <citation type="submission" date="2023-06" db="EMBL/GenBank/DDBJ databases">
        <authorList>
            <consortium name="Lawrence Berkeley National Laboratory"/>
            <person name="Haridas S."/>
            <person name="Hensen N."/>
            <person name="Bonometti L."/>
            <person name="Westerberg I."/>
            <person name="Brannstrom I.O."/>
            <person name="Guillou S."/>
            <person name="Cros-Aarteil S."/>
            <person name="Calhoun S."/>
            <person name="Kuo A."/>
            <person name="Mondo S."/>
            <person name="Pangilinan J."/>
            <person name="Riley R."/>
            <person name="Labutti K."/>
            <person name="Andreopoulos B."/>
            <person name="Lipzen A."/>
            <person name="Chen C."/>
            <person name="Yanf M."/>
            <person name="Daum C."/>
            <person name="Ng V."/>
            <person name="Clum A."/>
            <person name="Steindorff A."/>
            <person name="Ohm R."/>
            <person name="Martin F."/>
            <person name="Silar P."/>
            <person name="Natvig D."/>
            <person name="Lalanne C."/>
            <person name="Gautier V."/>
            <person name="Ament-Velasquez S.L."/>
            <person name="Kruys A."/>
            <person name="Hutchinson M.I."/>
            <person name="Powell A.J."/>
            <person name="Barry K."/>
            <person name="Miller A.N."/>
            <person name="Grigoriev I.V."/>
            <person name="Debuchy R."/>
            <person name="Gladieux P."/>
            <person name="Thoren M.H."/>
            <person name="Johannesson H."/>
        </authorList>
    </citation>
    <scope>NUCLEOTIDE SEQUENCE</scope>
    <source>
        <strain evidence="2">CBS 958.72</strain>
    </source>
</reference>
<dbReference type="SMART" id="SM00212">
    <property type="entry name" value="UBCc"/>
    <property type="match status" value="1"/>
</dbReference>
<dbReference type="InterPro" id="IPR029498">
    <property type="entry name" value="HeLo_dom"/>
</dbReference>
<proteinExistence type="predicted"/>
<dbReference type="Proteomes" id="UP001287356">
    <property type="component" value="Unassembled WGS sequence"/>
</dbReference>